<keyword evidence="9" id="KW-0456">Lyase</keyword>
<dbReference type="Gene3D" id="3.30.950.10">
    <property type="entry name" value="Methyltransferase, Cobalt-precorrin-4 Transmethylase, Domain 2"/>
    <property type="match status" value="1"/>
</dbReference>
<keyword evidence="6 14" id="KW-0808">Transferase</keyword>
<evidence type="ECO:0000256" key="13">
    <source>
        <dbReference type="ARBA" id="ARBA00060548"/>
    </source>
</evidence>
<comment type="pathway">
    <text evidence="12">Porphyrin-containing compound metabolism; siroheme biosynthesis; precorrin-2 from uroporphyrinogen III: step 1/1.</text>
</comment>
<evidence type="ECO:0000256" key="9">
    <source>
        <dbReference type="ARBA" id="ARBA00023239"/>
    </source>
</evidence>
<dbReference type="GO" id="GO:0032259">
    <property type="term" value="P:methylation"/>
    <property type="evidence" value="ECO:0007669"/>
    <property type="project" value="UniProtKB-KW"/>
</dbReference>
<evidence type="ECO:0000256" key="7">
    <source>
        <dbReference type="ARBA" id="ARBA00022691"/>
    </source>
</evidence>
<dbReference type="PANTHER" id="PTHR45790">
    <property type="entry name" value="SIROHEME SYNTHASE-RELATED"/>
    <property type="match status" value="1"/>
</dbReference>
<evidence type="ECO:0000256" key="11">
    <source>
        <dbReference type="ARBA" id="ARBA00023268"/>
    </source>
</evidence>
<evidence type="ECO:0000313" key="17">
    <source>
        <dbReference type="Proteomes" id="UP000001971"/>
    </source>
</evidence>
<evidence type="ECO:0000256" key="4">
    <source>
        <dbReference type="ARBA" id="ARBA00022573"/>
    </source>
</evidence>
<feature type="domain" description="Tetrapyrrole methylase" evidence="15">
    <location>
        <begin position="3"/>
        <end position="210"/>
    </location>
</feature>
<evidence type="ECO:0000256" key="14">
    <source>
        <dbReference type="RuleBase" id="RU003960"/>
    </source>
</evidence>
<dbReference type="InterPro" id="IPR000878">
    <property type="entry name" value="4pyrrol_Mease"/>
</dbReference>
<dbReference type="GO" id="GO:0009236">
    <property type="term" value="P:cobalamin biosynthetic process"/>
    <property type="evidence" value="ECO:0007669"/>
    <property type="project" value="UniProtKB-KW"/>
</dbReference>
<dbReference type="Proteomes" id="UP000001971">
    <property type="component" value="Chromosome"/>
</dbReference>
<dbReference type="PROSITE" id="PS00840">
    <property type="entry name" value="SUMT_2"/>
    <property type="match status" value="1"/>
</dbReference>
<evidence type="ECO:0000256" key="8">
    <source>
        <dbReference type="ARBA" id="ARBA00023002"/>
    </source>
</evidence>
<gene>
    <name evidence="16" type="ordered locus">YPA_2776</name>
</gene>
<keyword evidence="8" id="KW-0560">Oxidoreductase</keyword>
<dbReference type="InterPro" id="IPR006366">
    <property type="entry name" value="CobA/CysG_C"/>
</dbReference>
<reference evidence="16 17" key="1">
    <citation type="journal article" date="2006" name="J. Bacteriol.">
        <title>Complete genome sequence of Yersinia pestis strains Antiqua and Nepal516: evidence of gene reduction in an emerging pathogen.</title>
        <authorList>
            <person name="Chain P.S."/>
            <person name="Hu P."/>
            <person name="Malfatti S.A."/>
            <person name="Radnedge L."/>
            <person name="Larimer F."/>
            <person name="Vergez L.M."/>
            <person name="Worsham P."/>
            <person name="Chu M.C."/>
            <person name="Andersen G.L."/>
        </authorList>
    </citation>
    <scope>NUCLEOTIDE SEQUENCE [LARGE SCALE GENOMIC DNA]</scope>
    <source>
        <strain evidence="16 17">Antiqua</strain>
    </source>
</reference>
<dbReference type="InterPro" id="IPR035996">
    <property type="entry name" value="4pyrrol_Methylase_sf"/>
</dbReference>
<comment type="pathway">
    <text evidence="13">Cofactor biosynthesis; adenosylcobalamin biosynthesis; precorrin-2 from uroporphyrinogen III: step 1/1.</text>
</comment>
<evidence type="ECO:0000256" key="5">
    <source>
        <dbReference type="ARBA" id="ARBA00022603"/>
    </source>
</evidence>
<protein>
    <recommendedName>
        <fullName evidence="2">uroporphyrinogen-III C-methyltransferase</fullName>
        <ecNumber evidence="2">2.1.1.107</ecNumber>
    </recommendedName>
</protein>
<comment type="similarity">
    <text evidence="1 14">Belongs to the precorrin methyltransferase family.</text>
</comment>
<keyword evidence="3" id="KW-0597">Phosphoprotein</keyword>
<dbReference type="InterPro" id="IPR003043">
    <property type="entry name" value="Uropor_MeTrfase_CS"/>
</dbReference>
<evidence type="ECO:0000256" key="2">
    <source>
        <dbReference type="ARBA" id="ARBA00012162"/>
    </source>
</evidence>
<dbReference type="CDD" id="cd11642">
    <property type="entry name" value="SUMT"/>
    <property type="match status" value="1"/>
</dbReference>
<evidence type="ECO:0000259" key="15">
    <source>
        <dbReference type="Pfam" id="PF00590"/>
    </source>
</evidence>
<organism evidence="16 17">
    <name type="scientific">Yersinia pestis bv. Antiqua (strain Antiqua)</name>
    <dbReference type="NCBI Taxonomy" id="360102"/>
    <lineage>
        <taxon>Bacteria</taxon>
        <taxon>Pseudomonadati</taxon>
        <taxon>Pseudomonadota</taxon>
        <taxon>Gammaproteobacteria</taxon>
        <taxon>Enterobacterales</taxon>
        <taxon>Yersiniaceae</taxon>
        <taxon>Yersinia</taxon>
    </lineage>
</organism>
<dbReference type="KEGG" id="ypa:YPA_2776"/>
<keyword evidence="5 14" id="KW-0489">Methyltransferase</keyword>
<evidence type="ECO:0000256" key="10">
    <source>
        <dbReference type="ARBA" id="ARBA00023244"/>
    </source>
</evidence>
<dbReference type="GO" id="GO:0016829">
    <property type="term" value="F:lyase activity"/>
    <property type="evidence" value="ECO:0007669"/>
    <property type="project" value="UniProtKB-KW"/>
</dbReference>
<dbReference type="PROSITE" id="PS00839">
    <property type="entry name" value="SUMT_1"/>
    <property type="match status" value="1"/>
</dbReference>
<dbReference type="SUPFAM" id="SSF53790">
    <property type="entry name" value="Tetrapyrrole methylase"/>
    <property type="match status" value="1"/>
</dbReference>
<keyword evidence="11" id="KW-0511">Multifunctional enzyme</keyword>
<dbReference type="PANTHER" id="PTHR45790:SF1">
    <property type="entry name" value="SIROHEME SYNTHASE"/>
    <property type="match status" value="1"/>
</dbReference>
<dbReference type="GO" id="GO:0004851">
    <property type="term" value="F:uroporphyrin-III C-methyltransferase activity"/>
    <property type="evidence" value="ECO:0007669"/>
    <property type="project" value="UniProtKB-EC"/>
</dbReference>
<dbReference type="InterPro" id="IPR014776">
    <property type="entry name" value="4pyrrole_Mease_sub2"/>
</dbReference>
<dbReference type="NCBIfam" id="TIGR01469">
    <property type="entry name" value="cobA_cysG_Cterm"/>
    <property type="match status" value="1"/>
</dbReference>
<evidence type="ECO:0000256" key="3">
    <source>
        <dbReference type="ARBA" id="ARBA00022553"/>
    </source>
</evidence>
<accession>A0A0E1NSB9</accession>
<dbReference type="EMBL" id="CP000308">
    <property type="protein sequence ID" value="ABG14738.1"/>
    <property type="molecule type" value="Genomic_DNA"/>
</dbReference>
<evidence type="ECO:0000256" key="6">
    <source>
        <dbReference type="ARBA" id="ARBA00022679"/>
    </source>
</evidence>
<evidence type="ECO:0000256" key="1">
    <source>
        <dbReference type="ARBA" id="ARBA00005879"/>
    </source>
</evidence>
<dbReference type="UniPathway" id="UPA00262">
    <property type="reaction ID" value="UER00211"/>
</dbReference>
<keyword evidence="4" id="KW-0169">Cobalamin biosynthesis</keyword>
<keyword evidence="10" id="KW-0627">Porphyrin biosynthesis</keyword>
<dbReference type="EC" id="2.1.1.107" evidence="2"/>
<dbReference type="InterPro" id="IPR050161">
    <property type="entry name" value="Siro_Cobalamin_biosynth"/>
</dbReference>
<dbReference type="InterPro" id="IPR014777">
    <property type="entry name" value="4pyrrole_Mease_sub1"/>
</dbReference>
<proteinExistence type="inferred from homology"/>
<sequence>MALVGAGPGDAGLLTLRGLQVMQQADVVLYDHLVSPEVLDLVRRDAERICVGKRAGAHSVTQEATNQLLVTLAQQGKRVVRLKGGDPFIFGRGGEELQVVAQAGIPFQVVPGVTAAAGATAYAGIPLTHRDHAQSVTFITGHCRPDGDDLDWQTLARGRQTLAIYMGTVKAAAISQQLIAHGRSSTTPVAVIGRGTRVDQQVLIGTLAQLESLAQQAPTPALLVIGEVVNLHHQIAWFGQQPQTESAISPSVVNLA</sequence>
<dbReference type="NCBIfam" id="NF004790">
    <property type="entry name" value="PRK06136.1"/>
    <property type="match status" value="1"/>
</dbReference>
<dbReference type="PATRIC" id="fig|360102.15.peg.1457"/>
<dbReference type="GO" id="GO:0016491">
    <property type="term" value="F:oxidoreductase activity"/>
    <property type="evidence" value="ECO:0007669"/>
    <property type="project" value="UniProtKB-KW"/>
</dbReference>
<keyword evidence="7" id="KW-0949">S-adenosyl-L-methionine</keyword>
<name>A0A0E1NSB9_YERPA</name>
<dbReference type="FunFam" id="3.30.950.10:FF:000001">
    <property type="entry name" value="Siroheme synthase"/>
    <property type="match status" value="1"/>
</dbReference>
<dbReference type="HOGENOM" id="CLU_011276_7_0_6"/>
<dbReference type="GO" id="GO:0019354">
    <property type="term" value="P:siroheme biosynthetic process"/>
    <property type="evidence" value="ECO:0007669"/>
    <property type="project" value="UniProtKB-UniPathway"/>
</dbReference>
<evidence type="ECO:0000256" key="12">
    <source>
        <dbReference type="ARBA" id="ARBA00025705"/>
    </source>
</evidence>
<dbReference type="Pfam" id="PF00590">
    <property type="entry name" value="TP_methylase"/>
    <property type="match status" value="1"/>
</dbReference>
<dbReference type="FunFam" id="3.40.1010.10:FF:000001">
    <property type="entry name" value="Siroheme synthase"/>
    <property type="match status" value="1"/>
</dbReference>
<evidence type="ECO:0000313" key="16">
    <source>
        <dbReference type="EMBL" id="ABG14738.1"/>
    </source>
</evidence>
<dbReference type="Gene3D" id="3.40.1010.10">
    <property type="entry name" value="Cobalt-precorrin-4 Transmethylase, Domain 1"/>
    <property type="match status" value="1"/>
</dbReference>
<dbReference type="AlphaFoldDB" id="A0A0E1NSB9"/>